<dbReference type="Gene3D" id="3.40.50.300">
    <property type="entry name" value="P-loop containing nucleotide triphosphate hydrolases"/>
    <property type="match status" value="1"/>
</dbReference>
<feature type="non-terminal residue" evidence="3">
    <location>
        <position position="1"/>
    </location>
</feature>
<dbReference type="InterPro" id="IPR025723">
    <property type="entry name" value="ArsA/GET3_ATPase-like"/>
</dbReference>
<reference evidence="3" key="1">
    <citation type="submission" date="2013-12" db="EMBL/GenBank/DDBJ databases">
        <title>A Varibaculum cambriense genome reconstructed from a premature infant gut community with otherwise low bacterial novelty that shifts toward anaerobic metabolism during the third week of life.</title>
        <authorList>
            <person name="Brown C.T."/>
            <person name="Sharon I."/>
            <person name="Thomas B.C."/>
            <person name="Castelle C.J."/>
            <person name="Morowitz M.J."/>
            <person name="Banfield J.F."/>
        </authorList>
    </citation>
    <scope>NUCLEOTIDE SEQUENCE</scope>
</reference>
<comment type="caution">
    <text evidence="3">The sequence shown here is derived from an EMBL/GenBank/DDBJ whole genome shotgun (WGS) entry which is preliminary data.</text>
</comment>
<feature type="region of interest" description="Disordered" evidence="1">
    <location>
        <begin position="98"/>
        <end position="125"/>
    </location>
</feature>
<gene>
    <name evidence="3" type="ORF">Q604_UNBC08316G0001</name>
</gene>
<dbReference type="Pfam" id="PF02374">
    <property type="entry name" value="ArsA_ATPase"/>
    <property type="match status" value="1"/>
</dbReference>
<evidence type="ECO:0000313" key="3">
    <source>
        <dbReference type="EMBL" id="ETJ37460.1"/>
    </source>
</evidence>
<protein>
    <submittedName>
        <fullName evidence="3">Arsenite-transporting ATPase</fullName>
    </submittedName>
</protein>
<evidence type="ECO:0000256" key="1">
    <source>
        <dbReference type="SAM" id="MobiDB-lite"/>
    </source>
</evidence>
<sequence>LVLVARAQPSSLRETNRTLAELAEIGIQASHLVINGLLPHADDADPLHHAIEEREHAALEAMPAGLAALRRDDIPLKATTMIGVDALSRMFTSDEAHRSPDDVIVDLPEQPGLDELVDDLASQDH</sequence>
<feature type="domain" description="ArsA/GET3 Anion-transporting ATPase-like" evidence="2">
    <location>
        <begin position="2"/>
        <end position="90"/>
    </location>
</feature>
<accession>W1Y6Z8</accession>
<dbReference type="EMBL" id="AZMM01008316">
    <property type="protein sequence ID" value="ETJ37460.1"/>
    <property type="molecule type" value="Genomic_DNA"/>
</dbReference>
<evidence type="ECO:0000259" key="2">
    <source>
        <dbReference type="Pfam" id="PF02374"/>
    </source>
</evidence>
<name>W1Y6Z8_9ZZZZ</name>
<feature type="non-terminal residue" evidence="3">
    <location>
        <position position="125"/>
    </location>
</feature>
<dbReference type="InterPro" id="IPR027417">
    <property type="entry name" value="P-loop_NTPase"/>
</dbReference>
<proteinExistence type="predicted"/>
<organism evidence="3">
    <name type="scientific">human gut metagenome</name>
    <dbReference type="NCBI Taxonomy" id="408170"/>
    <lineage>
        <taxon>unclassified sequences</taxon>
        <taxon>metagenomes</taxon>
        <taxon>organismal metagenomes</taxon>
    </lineage>
</organism>
<dbReference type="AlphaFoldDB" id="W1Y6Z8"/>